<organism evidence="2 3">
    <name type="scientific">Asanoa iriomotensis</name>
    <dbReference type="NCBI Taxonomy" id="234613"/>
    <lineage>
        <taxon>Bacteria</taxon>
        <taxon>Bacillati</taxon>
        <taxon>Actinomycetota</taxon>
        <taxon>Actinomycetes</taxon>
        <taxon>Micromonosporales</taxon>
        <taxon>Micromonosporaceae</taxon>
        <taxon>Asanoa</taxon>
    </lineage>
</organism>
<evidence type="ECO:0000313" key="3">
    <source>
        <dbReference type="Proteomes" id="UP000624325"/>
    </source>
</evidence>
<sequence>MRRMVVTAIVAGMFAAAAVGTAGCARDTAAGAPPALESSAGDWPAGVKEAEVYAQVLRRYLGTPAENSFPAHTFKTAYVLDQAHPDVLGPVERPERGTPIAPNTQHQISAALAGVAHVAFIADQKTVIETRDGCAQVRDGGILITLGTVDGDDNRVQVAVHGFFACLGATGLTYVVQNQPGTGWQVTGTTGPMVIS</sequence>
<dbReference type="Proteomes" id="UP000624325">
    <property type="component" value="Unassembled WGS sequence"/>
</dbReference>
<dbReference type="RefSeq" id="WP_203702792.1">
    <property type="nucleotide sequence ID" value="NZ_BAAALU010000004.1"/>
</dbReference>
<evidence type="ECO:0000256" key="1">
    <source>
        <dbReference type="SAM" id="SignalP"/>
    </source>
</evidence>
<comment type="caution">
    <text evidence="2">The sequence shown here is derived from an EMBL/GenBank/DDBJ whole genome shotgun (WGS) entry which is preliminary data.</text>
</comment>
<reference evidence="2 3" key="1">
    <citation type="submission" date="2021-01" db="EMBL/GenBank/DDBJ databases">
        <title>Whole genome shotgun sequence of Asanoa iriomotensis NBRC 100142.</title>
        <authorList>
            <person name="Komaki H."/>
            <person name="Tamura T."/>
        </authorList>
    </citation>
    <scope>NUCLEOTIDE SEQUENCE [LARGE SCALE GENOMIC DNA]</scope>
    <source>
        <strain evidence="2 3">NBRC 100142</strain>
    </source>
</reference>
<name>A0ABQ4C238_9ACTN</name>
<feature type="signal peptide" evidence="1">
    <location>
        <begin position="1"/>
        <end position="17"/>
    </location>
</feature>
<dbReference type="PROSITE" id="PS51257">
    <property type="entry name" value="PROKAR_LIPOPROTEIN"/>
    <property type="match status" value="1"/>
</dbReference>
<accession>A0ABQ4C238</accession>
<dbReference type="EMBL" id="BONC01000017">
    <property type="protein sequence ID" value="GIF56842.1"/>
    <property type="molecule type" value="Genomic_DNA"/>
</dbReference>
<proteinExistence type="predicted"/>
<evidence type="ECO:0008006" key="4">
    <source>
        <dbReference type="Google" id="ProtNLM"/>
    </source>
</evidence>
<evidence type="ECO:0000313" key="2">
    <source>
        <dbReference type="EMBL" id="GIF56842.1"/>
    </source>
</evidence>
<keyword evidence="3" id="KW-1185">Reference proteome</keyword>
<protein>
    <recommendedName>
        <fullName evidence="4">Lipoprotein</fullName>
    </recommendedName>
</protein>
<feature type="chain" id="PRO_5045083788" description="Lipoprotein" evidence="1">
    <location>
        <begin position="18"/>
        <end position="196"/>
    </location>
</feature>
<keyword evidence="1" id="KW-0732">Signal</keyword>
<gene>
    <name evidence="2" type="ORF">Air01nite_29370</name>
</gene>